<reference evidence="1" key="1">
    <citation type="submission" date="2014-09" db="EMBL/GenBank/DDBJ databases">
        <authorList>
            <person name="Magalhaes I.L.F."/>
            <person name="Oliveira U."/>
            <person name="Santos F.R."/>
            <person name="Vidigal T.H.D.A."/>
            <person name="Brescovit A.D."/>
            <person name="Santos A.J."/>
        </authorList>
    </citation>
    <scope>NUCLEOTIDE SEQUENCE</scope>
    <source>
        <tissue evidence="1">Shoot tissue taken approximately 20 cm above the soil surface</tissue>
    </source>
</reference>
<protein>
    <submittedName>
        <fullName evidence="1">Uncharacterized protein</fullName>
    </submittedName>
</protein>
<organism evidence="1">
    <name type="scientific">Arundo donax</name>
    <name type="common">Giant reed</name>
    <name type="synonym">Donax arundinaceus</name>
    <dbReference type="NCBI Taxonomy" id="35708"/>
    <lineage>
        <taxon>Eukaryota</taxon>
        <taxon>Viridiplantae</taxon>
        <taxon>Streptophyta</taxon>
        <taxon>Embryophyta</taxon>
        <taxon>Tracheophyta</taxon>
        <taxon>Spermatophyta</taxon>
        <taxon>Magnoliopsida</taxon>
        <taxon>Liliopsida</taxon>
        <taxon>Poales</taxon>
        <taxon>Poaceae</taxon>
        <taxon>PACMAD clade</taxon>
        <taxon>Arundinoideae</taxon>
        <taxon>Arundineae</taxon>
        <taxon>Arundo</taxon>
    </lineage>
</organism>
<dbReference type="AlphaFoldDB" id="A0A0A8XUA2"/>
<proteinExistence type="predicted"/>
<reference evidence="1" key="2">
    <citation type="journal article" date="2015" name="Data Brief">
        <title>Shoot transcriptome of the giant reed, Arundo donax.</title>
        <authorList>
            <person name="Barrero R.A."/>
            <person name="Guerrero F.D."/>
            <person name="Moolhuijzen P."/>
            <person name="Goolsby J.A."/>
            <person name="Tidwell J."/>
            <person name="Bellgard S.E."/>
            <person name="Bellgard M.I."/>
        </authorList>
    </citation>
    <scope>NUCLEOTIDE SEQUENCE</scope>
    <source>
        <tissue evidence="1">Shoot tissue taken approximately 20 cm above the soil surface</tissue>
    </source>
</reference>
<name>A0A0A8XUA2_ARUDO</name>
<evidence type="ECO:0000313" key="1">
    <source>
        <dbReference type="EMBL" id="JAD17456.1"/>
    </source>
</evidence>
<dbReference type="EMBL" id="GBRH01280439">
    <property type="protein sequence ID" value="JAD17456.1"/>
    <property type="molecule type" value="Transcribed_RNA"/>
</dbReference>
<accession>A0A0A8XUA2</accession>
<sequence>MRWPSVARSPAAAASLLRARPCHAWLSAAA</sequence>